<keyword evidence="3 5" id="KW-1133">Transmembrane helix</keyword>
<name>A0A3R9NUG2_9BACT</name>
<keyword evidence="6" id="KW-0808">Transferase</keyword>
<comment type="subcellular location">
    <subcellularLocation>
        <location evidence="1">Endomembrane system</location>
        <topology evidence="1">Multi-pass membrane protein</topology>
    </subcellularLocation>
</comment>
<keyword evidence="2 5" id="KW-0812">Transmembrane</keyword>
<dbReference type="EMBL" id="RSDW01000001">
    <property type="protein sequence ID" value="RSL17083.1"/>
    <property type="molecule type" value="Genomic_DNA"/>
</dbReference>
<dbReference type="GO" id="GO:0008168">
    <property type="term" value="F:methyltransferase activity"/>
    <property type="evidence" value="ECO:0007669"/>
    <property type="project" value="UniProtKB-KW"/>
</dbReference>
<comment type="caution">
    <text evidence="6">The sequence shown here is derived from an EMBL/GenBank/DDBJ whole genome shotgun (WGS) entry which is preliminary data.</text>
</comment>
<feature type="transmembrane region" description="Helical" evidence="5">
    <location>
        <begin position="12"/>
        <end position="32"/>
    </location>
</feature>
<dbReference type="RefSeq" id="WP_125485612.1">
    <property type="nucleotide sequence ID" value="NZ_RSDW01000001.1"/>
</dbReference>
<dbReference type="OrthoDB" id="5471300at2"/>
<evidence type="ECO:0000313" key="7">
    <source>
        <dbReference type="Proteomes" id="UP000269669"/>
    </source>
</evidence>
<organism evidence="6 7">
    <name type="scientific">Edaphobacter aggregans</name>
    <dbReference type="NCBI Taxonomy" id="570835"/>
    <lineage>
        <taxon>Bacteria</taxon>
        <taxon>Pseudomonadati</taxon>
        <taxon>Acidobacteriota</taxon>
        <taxon>Terriglobia</taxon>
        <taxon>Terriglobales</taxon>
        <taxon>Acidobacteriaceae</taxon>
        <taxon>Edaphobacter</taxon>
    </lineage>
</organism>
<proteinExistence type="predicted"/>
<dbReference type="PANTHER" id="PTHR12714:SF24">
    <property type="entry name" value="SLR1182 PROTEIN"/>
    <property type="match status" value="1"/>
</dbReference>
<gene>
    <name evidence="6" type="ORF">EDE15_2611</name>
</gene>
<feature type="transmembrane region" description="Helical" evidence="5">
    <location>
        <begin position="52"/>
        <end position="76"/>
    </location>
</feature>
<feature type="transmembrane region" description="Helical" evidence="5">
    <location>
        <begin position="189"/>
        <end position="209"/>
    </location>
</feature>
<dbReference type="GO" id="GO:0032259">
    <property type="term" value="P:methylation"/>
    <property type="evidence" value="ECO:0007669"/>
    <property type="project" value="UniProtKB-KW"/>
</dbReference>
<dbReference type="Pfam" id="PF04191">
    <property type="entry name" value="PEMT"/>
    <property type="match status" value="1"/>
</dbReference>
<dbReference type="AlphaFoldDB" id="A0A3R9NUG2"/>
<evidence type="ECO:0000256" key="1">
    <source>
        <dbReference type="ARBA" id="ARBA00004127"/>
    </source>
</evidence>
<evidence type="ECO:0000313" key="6">
    <source>
        <dbReference type="EMBL" id="RSL17083.1"/>
    </source>
</evidence>
<keyword evidence="6" id="KW-0489">Methyltransferase</keyword>
<dbReference type="PANTHER" id="PTHR12714">
    <property type="entry name" value="PROTEIN-S ISOPRENYLCYSTEINE O-METHYLTRANSFERASE"/>
    <property type="match status" value="1"/>
</dbReference>
<feature type="transmembrane region" description="Helical" evidence="5">
    <location>
        <begin position="216"/>
        <end position="236"/>
    </location>
</feature>
<keyword evidence="4 5" id="KW-0472">Membrane</keyword>
<evidence type="ECO:0000256" key="2">
    <source>
        <dbReference type="ARBA" id="ARBA00022692"/>
    </source>
</evidence>
<dbReference type="Gene3D" id="1.20.120.1630">
    <property type="match status" value="1"/>
</dbReference>
<evidence type="ECO:0000256" key="4">
    <source>
        <dbReference type="ARBA" id="ARBA00023136"/>
    </source>
</evidence>
<feature type="transmembrane region" description="Helical" evidence="5">
    <location>
        <begin position="112"/>
        <end position="142"/>
    </location>
</feature>
<dbReference type="Proteomes" id="UP000269669">
    <property type="component" value="Unassembled WGS sequence"/>
</dbReference>
<protein>
    <submittedName>
        <fullName evidence="6">Protein-S-isoprenylcysteine O-methyltransferase Ste14</fullName>
    </submittedName>
</protein>
<dbReference type="GO" id="GO:0012505">
    <property type="term" value="C:endomembrane system"/>
    <property type="evidence" value="ECO:0007669"/>
    <property type="project" value="UniProtKB-SubCell"/>
</dbReference>
<dbReference type="InterPro" id="IPR007318">
    <property type="entry name" value="Phopholipid_MeTrfase"/>
</dbReference>
<evidence type="ECO:0000256" key="3">
    <source>
        <dbReference type="ARBA" id="ARBA00022989"/>
    </source>
</evidence>
<reference evidence="6 7" key="1">
    <citation type="submission" date="2018-12" db="EMBL/GenBank/DDBJ databases">
        <title>Sequencing of bacterial isolates from soil warming experiment in Harvard Forest, Massachusetts, USA.</title>
        <authorList>
            <person name="Deangelis K."/>
        </authorList>
    </citation>
    <scope>NUCLEOTIDE SEQUENCE [LARGE SCALE GENOMIC DNA]</scope>
    <source>
        <strain evidence="6 7">EB153</strain>
    </source>
</reference>
<accession>A0A3R9NUG2</accession>
<evidence type="ECO:0000256" key="5">
    <source>
        <dbReference type="SAM" id="Phobius"/>
    </source>
</evidence>
<sequence length="247" mass="27195">MLKASAFEFRFRFLLHAILYALGFTTPWNHWLHLDTIRTWQYLAAIPSRAGWLSFVAATNAVLILGILCALAAALLRTWGSAYLGASIVKDASMHADRVVAAGPYRYLRNPLYLGTFIHTLALALLMPPSGAIFAILTIGFLQLRLIAGEESYLTEQQGAPYLAYCAKVPRLIPALTPRVPASPAQPNWPHAFLGEIYMWGVAISFLTLGWRYNAFLIIQGIVISLGISLVARAFIPGPQVNQQTKA</sequence>
<keyword evidence="7" id="KW-1185">Reference proteome</keyword>